<dbReference type="KEGG" id="kpf:IX53_01370"/>
<dbReference type="AlphaFoldDB" id="A0A0G2Z562"/>
<dbReference type="Pfam" id="PF12804">
    <property type="entry name" value="NTP_transf_3"/>
    <property type="match status" value="1"/>
</dbReference>
<gene>
    <name evidence="2" type="ORF">IX53_01370</name>
</gene>
<sequence>MNKGNIGIVVLSAGESSRFGSEKLLFSIKGKPLIAYVLDEFRDSKFEPRFFVVKPGFPLDKIDSYNYVVLINDDFKSGLSASLRLAIKEAVKEGLDGVFILLGDMPFLKKADLETLSRSISQKRDCIITFRYRKKKGFPTYIPAKYFNDVLSLTGDRGVGQLIESGTACTYFLDGEWRHSFDIDSSEDVEEAQKYLEKH</sequence>
<evidence type="ECO:0000313" key="2">
    <source>
        <dbReference type="EMBL" id="AKI96692.1"/>
    </source>
</evidence>
<dbReference type="PATRIC" id="fig|1330330.3.peg.278"/>
<evidence type="ECO:0000259" key="1">
    <source>
        <dbReference type="Pfam" id="PF12804"/>
    </source>
</evidence>
<dbReference type="SUPFAM" id="SSF53448">
    <property type="entry name" value="Nucleotide-diphospho-sugar transferases"/>
    <property type="match status" value="1"/>
</dbReference>
<dbReference type="RefSeq" id="WP_047753827.1">
    <property type="nucleotide sequence ID" value="NZ_CAJUHA010000022.1"/>
</dbReference>
<dbReference type="PANTHER" id="PTHR43777">
    <property type="entry name" value="MOLYBDENUM COFACTOR CYTIDYLYLTRANSFERASE"/>
    <property type="match status" value="1"/>
</dbReference>
<dbReference type="Proteomes" id="UP000035159">
    <property type="component" value="Chromosome"/>
</dbReference>
<dbReference type="OrthoDB" id="285216at2"/>
<dbReference type="STRING" id="1330330.IX53_01370"/>
<keyword evidence="3" id="KW-1185">Reference proteome</keyword>
<dbReference type="EMBL" id="CP011232">
    <property type="protein sequence ID" value="AKI96692.1"/>
    <property type="molecule type" value="Genomic_DNA"/>
</dbReference>
<protein>
    <recommendedName>
        <fullName evidence="1">MobA-like NTP transferase domain-containing protein</fullName>
    </recommendedName>
</protein>
<dbReference type="Gene3D" id="3.90.550.10">
    <property type="entry name" value="Spore Coat Polysaccharide Biosynthesis Protein SpsA, Chain A"/>
    <property type="match status" value="1"/>
</dbReference>
<accession>A0A0G2Z562</accession>
<name>A0A0G2Z562_9BACT</name>
<reference evidence="2 3" key="1">
    <citation type="submission" date="2015-04" db="EMBL/GenBank/DDBJ databases">
        <title>Complete Genome Sequence of Kosmotoga pacifica SLHLJ1.</title>
        <authorList>
            <person name="Jiang L.J."/>
            <person name="Shao Z.Z."/>
            <person name="Jebbar M."/>
        </authorList>
    </citation>
    <scope>NUCLEOTIDE SEQUENCE [LARGE SCALE GENOMIC DNA]</scope>
    <source>
        <strain evidence="2 3">SLHLJ1</strain>
    </source>
</reference>
<dbReference type="GO" id="GO:0016779">
    <property type="term" value="F:nucleotidyltransferase activity"/>
    <property type="evidence" value="ECO:0007669"/>
    <property type="project" value="UniProtKB-ARBA"/>
</dbReference>
<organism evidence="2 3">
    <name type="scientific">Kosmotoga pacifica</name>
    <dbReference type="NCBI Taxonomy" id="1330330"/>
    <lineage>
        <taxon>Bacteria</taxon>
        <taxon>Thermotogati</taxon>
        <taxon>Thermotogota</taxon>
        <taxon>Thermotogae</taxon>
        <taxon>Kosmotogales</taxon>
        <taxon>Kosmotogaceae</taxon>
        <taxon>Kosmotoga</taxon>
    </lineage>
</organism>
<dbReference type="InterPro" id="IPR025877">
    <property type="entry name" value="MobA-like_NTP_Trfase"/>
</dbReference>
<feature type="domain" description="MobA-like NTP transferase" evidence="1">
    <location>
        <begin position="9"/>
        <end position="165"/>
    </location>
</feature>
<dbReference type="PANTHER" id="PTHR43777:SF1">
    <property type="entry name" value="MOLYBDENUM COFACTOR CYTIDYLYLTRANSFERASE"/>
    <property type="match status" value="1"/>
</dbReference>
<proteinExistence type="predicted"/>
<dbReference type="InterPro" id="IPR029044">
    <property type="entry name" value="Nucleotide-diphossugar_trans"/>
</dbReference>
<evidence type="ECO:0000313" key="3">
    <source>
        <dbReference type="Proteomes" id="UP000035159"/>
    </source>
</evidence>
<dbReference type="CDD" id="cd04182">
    <property type="entry name" value="GT_2_like_f"/>
    <property type="match status" value="1"/>
</dbReference>